<keyword evidence="8" id="KW-0274">FAD</keyword>
<dbReference type="Pfam" id="PF09317">
    <property type="entry name" value="ACDH_C"/>
    <property type="match status" value="1"/>
</dbReference>
<dbReference type="Pfam" id="PF02771">
    <property type="entry name" value="Acyl-CoA_dh_N"/>
    <property type="match status" value="1"/>
</dbReference>
<dbReference type="Gene3D" id="1.20.140.10">
    <property type="entry name" value="Butyryl-CoA Dehydrogenase, subunit A, domain 3"/>
    <property type="match status" value="1"/>
</dbReference>
<organism evidence="16 17">
    <name type="scientific">Janthinobacterium svalbardensis</name>
    <dbReference type="NCBI Taxonomy" id="368607"/>
    <lineage>
        <taxon>Bacteria</taxon>
        <taxon>Pseudomonadati</taxon>
        <taxon>Pseudomonadota</taxon>
        <taxon>Betaproteobacteria</taxon>
        <taxon>Burkholderiales</taxon>
        <taxon>Oxalobacteraceae</taxon>
        <taxon>Janthinobacterium</taxon>
    </lineage>
</organism>
<keyword evidence="7" id="KW-0285">Flavoprotein</keyword>
<feature type="domain" description="Acyl-CoA dehydrogenase/oxidase C-terminal" evidence="13">
    <location>
        <begin position="339"/>
        <end position="486"/>
    </location>
</feature>
<gene>
    <name evidence="16" type="ORF">CNX70_04345</name>
</gene>
<dbReference type="GO" id="GO:0070991">
    <property type="term" value="F:medium-chain fatty acyl-CoA dehydrogenase activity"/>
    <property type="evidence" value="ECO:0007669"/>
    <property type="project" value="UniProtKB-EC"/>
</dbReference>
<evidence type="ECO:0000313" key="16">
    <source>
        <dbReference type="EMBL" id="ATD63628.1"/>
    </source>
</evidence>
<dbReference type="EC" id="1.3.8.8" evidence="5"/>
<sequence length="836" mass="90221">MNCQQKTLTTGIGSYYTWRYRMLMIILMVALLGLVALFAPGPVRRALLAPRLLALFRRILPTMSDTERDALEAGTTWWDADLFSGRPDWTKLHAYGRATLTAEERHFLEHDVERLCELVNDWETQQQLDLPPQAWAYMKSQGFLGMIIPKQYGGKQFSATMHSQVVMKLSSRCSALAVSVMVPNSLGPAELLLHYGTEAQKDYYLPRLAAGTEIPCFALTSPYAGSDAAAIPDLGVVCMGMHEGRATLGFRLSWNKRYITLAPVATLLGLAFQTSDPEHLLSDNDAPGISCALIPASHDGVVIGRRHHPLNAAFQNGPTSGNDVFIPIDWVIGGQAQVGKGWRMLMECLAAGRAISLPSSSVGMGKMAVRGTGAYAALRRQFNMPIGKFEGVQEALARMGANLYLMDAARTLAAHAVDLGEKPAVISAIVKYHVTERGRALVNDGMDILGGKGICVGPNNFLASAYQQIPIAITVEGANILTRSLIIFGQGAIRAHPYVLKEMAAVQENDGRKAVRDFDAAFFGHVGFVLGNLTRGLWYGLGGARLAAVPDAGAPALAPYYRALTRLSTAFAVMTDMSMFVLGGELKRRERLSARLGDVLAQLYLASSVLKRYEDDGRPEADLPYVHWSLQDALVKAQQGLTGVLDNFPARVLAVLLRTLLFPFGLPHRPPSDELGSEVALALQTPGADRERLLADGHVASDAADPVACAERALALLPDVLHIEKRLKDTPEGAALRHLPQSLSAMQPWLAAAMAAGTVSCQEHNTLLEYARLVDGLIQVDDFAPAAAQETQAAYPRDDAGVVEASDKPSTSGTSAAYTTITDSQTAPGQYALTPK</sequence>
<dbReference type="AlphaFoldDB" id="A0A290X3R2"/>
<dbReference type="EC" id="1.3.8.7" evidence="4"/>
<dbReference type="FunFam" id="1.10.540.10:FF:000004">
    <property type="entry name" value="Acyl-CoA dehydrogenase"/>
    <property type="match status" value="1"/>
</dbReference>
<dbReference type="InterPro" id="IPR046373">
    <property type="entry name" value="Acyl-CoA_Oxase/DH_mid-dom_sf"/>
</dbReference>
<evidence type="ECO:0000259" key="13">
    <source>
        <dbReference type="Pfam" id="PF00441"/>
    </source>
</evidence>
<dbReference type="SUPFAM" id="SSF47203">
    <property type="entry name" value="Acyl-CoA dehydrogenase C-terminal domain-like"/>
    <property type="match status" value="1"/>
</dbReference>
<name>A0A290X3R2_9BURK</name>
<evidence type="ECO:0000256" key="6">
    <source>
        <dbReference type="ARBA" id="ARBA00020144"/>
    </source>
</evidence>
<dbReference type="NCBIfam" id="NF009586">
    <property type="entry name" value="PRK13026.1"/>
    <property type="match status" value="1"/>
</dbReference>
<dbReference type="KEGG" id="jsv:CNX70_04345"/>
<dbReference type="InterPro" id="IPR013786">
    <property type="entry name" value="AcylCoA_DH/ox_N"/>
</dbReference>
<evidence type="ECO:0000256" key="1">
    <source>
        <dbReference type="ARBA" id="ARBA00001974"/>
    </source>
</evidence>
<evidence type="ECO:0000256" key="5">
    <source>
        <dbReference type="ARBA" id="ARBA00012040"/>
    </source>
</evidence>
<dbReference type="Gene3D" id="1.10.540.10">
    <property type="entry name" value="Acyl-CoA dehydrogenase/oxidase, N-terminal domain"/>
    <property type="match status" value="1"/>
</dbReference>
<dbReference type="PANTHER" id="PTHR48083:SF33">
    <property type="entry name" value="ACYL-COENZYME A DEHYDROGENASE"/>
    <property type="match status" value="1"/>
</dbReference>
<reference evidence="16 17" key="1">
    <citation type="submission" date="2017-09" db="EMBL/GenBank/DDBJ databases">
        <title>Complete genome sequence of Janthinobacterium svalbardensis PAMC 27463.</title>
        <authorList>
            <person name="Cho Y.-J."/>
            <person name="Cho A."/>
            <person name="Kim O.-S."/>
            <person name="Lee J.-I."/>
        </authorList>
    </citation>
    <scope>NUCLEOTIDE SEQUENCE [LARGE SCALE GENOMIC DNA]</scope>
    <source>
        <strain evidence="16 17">PAMC 27463</strain>
    </source>
</reference>
<evidence type="ECO:0000256" key="8">
    <source>
        <dbReference type="ARBA" id="ARBA00022827"/>
    </source>
</evidence>
<evidence type="ECO:0000256" key="2">
    <source>
        <dbReference type="ARBA" id="ARBA00005005"/>
    </source>
</evidence>
<evidence type="ECO:0000256" key="11">
    <source>
        <dbReference type="ARBA" id="ARBA00049247"/>
    </source>
</evidence>
<feature type="domain" description="Acyl-CoA dehydrogenase C-terminal bacterial-type" evidence="15">
    <location>
        <begin position="493"/>
        <end position="783"/>
    </location>
</feature>
<comment type="catalytic activity">
    <reaction evidence="10">
        <text>a medium-chain 2,3-saturated fatty acyl-CoA + oxidized [electron-transfer flavoprotein] + H(+) = a medium-chain (2E)-enoyl-CoA + reduced [electron-transfer flavoprotein]</text>
        <dbReference type="Rhea" id="RHEA:14477"/>
        <dbReference type="Rhea" id="RHEA-COMP:10685"/>
        <dbReference type="Rhea" id="RHEA-COMP:10686"/>
        <dbReference type="ChEBI" id="CHEBI:15378"/>
        <dbReference type="ChEBI" id="CHEBI:57692"/>
        <dbReference type="ChEBI" id="CHEBI:58307"/>
        <dbReference type="ChEBI" id="CHEBI:83723"/>
        <dbReference type="ChEBI" id="CHEBI:83726"/>
        <dbReference type="EC" id="1.3.8.7"/>
    </reaction>
</comment>
<dbReference type="SUPFAM" id="SSF56645">
    <property type="entry name" value="Acyl-CoA dehydrogenase NM domain-like"/>
    <property type="match status" value="1"/>
</dbReference>
<dbReference type="Gene3D" id="2.40.110.10">
    <property type="entry name" value="Butyryl-CoA Dehydrogenase, subunit A, domain 2"/>
    <property type="match status" value="1"/>
</dbReference>
<evidence type="ECO:0000256" key="12">
    <source>
        <dbReference type="SAM" id="MobiDB-lite"/>
    </source>
</evidence>
<keyword evidence="9" id="KW-0560">Oxidoreductase</keyword>
<dbReference type="UniPathway" id="UPA00659"/>
<comment type="similarity">
    <text evidence="3">Belongs to the acyl-CoA dehydrogenase family.</text>
</comment>
<dbReference type="GO" id="GO:0005737">
    <property type="term" value="C:cytoplasm"/>
    <property type="evidence" value="ECO:0007669"/>
    <property type="project" value="TreeGrafter"/>
</dbReference>
<dbReference type="FunFam" id="1.20.140.10:FF:000009">
    <property type="entry name" value="Acyl-CoA dehydrogenase"/>
    <property type="match status" value="1"/>
</dbReference>
<dbReference type="InterPro" id="IPR009075">
    <property type="entry name" value="AcylCo_DH/oxidase_C"/>
</dbReference>
<dbReference type="InterPro" id="IPR050741">
    <property type="entry name" value="Acyl-CoA_dehydrogenase"/>
</dbReference>
<evidence type="ECO:0000256" key="10">
    <source>
        <dbReference type="ARBA" id="ARBA00047882"/>
    </source>
</evidence>
<evidence type="ECO:0000256" key="3">
    <source>
        <dbReference type="ARBA" id="ARBA00009347"/>
    </source>
</evidence>
<feature type="domain" description="Acyl-CoA dehydrogenase/oxidase N-terminal" evidence="14">
    <location>
        <begin position="115"/>
        <end position="211"/>
    </location>
</feature>
<accession>A0A290X3R2</accession>
<evidence type="ECO:0000259" key="14">
    <source>
        <dbReference type="Pfam" id="PF02771"/>
    </source>
</evidence>
<comment type="pathway">
    <text evidence="2">Lipid metabolism; fatty acid beta-oxidation.</text>
</comment>
<dbReference type="EMBL" id="CP023422">
    <property type="protein sequence ID" value="ATD63628.1"/>
    <property type="molecule type" value="Genomic_DNA"/>
</dbReference>
<dbReference type="NCBIfam" id="NF007000">
    <property type="entry name" value="PRK09463.1"/>
    <property type="match status" value="1"/>
</dbReference>
<keyword evidence="17" id="KW-1185">Reference proteome</keyword>
<evidence type="ECO:0000256" key="9">
    <source>
        <dbReference type="ARBA" id="ARBA00023002"/>
    </source>
</evidence>
<evidence type="ECO:0000313" key="17">
    <source>
        <dbReference type="Proteomes" id="UP000218437"/>
    </source>
</evidence>
<dbReference type="GO" id="GO:0033539">
    <property type="term" value="P:fatty acid beta-oxidation using acyl-CoA dehydrogenase"/>
    <property type="evidence" value="ECO:0007669"/>
    <property type="project" value="InterPro"/>
</dbReference>
<evidence type="ECO:0000259" key="15">
    <source>
        <dbReference type="Pfam" id="PF09317"/>
    </source>
</evidence>
<evidence type="ECO:0000256" key="7">
    <source>
        <dbReference type="ARBA" id="ARBA00022630"/>
    </source>
</evidence>
<comment type="catalytic activity">
    <reaction evidence="11">
        <text>a long-chain 2,3-saturated fatty acyl-CoA + oxidized [electron-transfer flavoprotein] + H(+) = a long-chain (2E)-enoyl-CoA + reduced [electron-transfer flavoprotein]</text>
        <dbReference type="Rhea" id="RHEA:17721"/>
        <dbReference type="Rhea" id="RHEA-COMP:10685"/>
        <dbReference type="Rhea" id="RHEA-COMP:10686"/>
        <dbReference type="ChEBI" id="CHEBI:15378"/>
        <dbReference type="ChEBI" id="CHEBI:57692"/>
        <dbReference type="ChEBI" id="CHEBI:58307"/>
        <dbReference type="ChEBI" id="CHEBI:83721"/>
        <dbReference type="ChEBI" id="CHEBI:83727"/>
        <dbReference type="EC" id="1.3.8.8"/>
    </reaction>
</comment>
<dbReference type="Pfam" id="PF00441">
    <property type="entry name" value="Acyl-CoA_dh_1"/>
    <property type="match status" value="1"/>
</dbReference>
<dbReference type="InterPro" id="IPR009100">
    <property type="entry name" value="AcylCoA_DH/oxidase_NM_dom_sf"/>
</dbReference>
<dbReference type="Proteomes" id="UP000218437">
    <property type="component" value="Chromosome"/>
</dbReference>
<feature type="compositionally biased region" description="Polar residues" evidence="12">
    <location>
        <begin position="808"/>
        <end position="828"/>
    </location>
</feature>
<dbReference type="PANTHER" id="PTHR48083">
    <property type="entry name" value="MEDIUM-CHAIN SPECIFIC ACYL-COA DEHYDROGENASE, MITOCHONDRIAL-RELATED"/>
    <property type="match status" value="1"/>
</dbReference>
<feature type="region of interest" description="Disordered" evidence="12">
    <location>
        <begin position="789"/>
        <end position="836"/>
    </location>
</feature>
<dbReference type="InterPro" id="IPR015396">
    <property type="entry name" value="FadE_C"/>
</dbReference>
<evidence type="ECO:0000256" key="4">
    <source>
        <dbReference type="ARBA" id="ARBA00012033"/>
    </source>
</evidence>
<dbReference type="GO" id="GO:0050660">
    <property type="term" value="F:flavin adenine dinucleotide binding"/>
    <property type="evidence" value="ECO:0007669"/>
    <property type="project" value="InterPro"/>
</dbReference>
<proteinExistence type="inferred from homology"/>
<dbReference type="GO" id="GO:0004466">
    <property type="term" value="F:long-chain fatty acyl-CoA dehydrogenase activity"/>
    <property type="evidence" value="ECO:0007669"/>
    <property type="project" value="UniProtKB-EC"/>
</dbReference>
<comment type="cofactor">
    <cofactor evidence="1">
        <name>FAD</name>
        <dbReference type="ChEBI" id="CHEBI:57692"/>
    </cofactor>
</comment>
<dbReference type="CDD" id="cd00567">
    <property type="entry name" value="ACAD"/>
    <property type="match status" value="1"/>
</dbReference>
<dbReference type="InterPro" id="IPR037069">
    <property type="entry name" value="AcylCoA_DH/ox_N_sf"/>
</dbReference>
<protein>
    <recommendedName>
        <fullName evidence="6">Acyl-coenzyme A dehydrogenase</fullName>
        <ecNumber evidence="4">1.3.8.7</ecNumber>
        <ecNumber evidence="5">1.3.8.8</ecNumber>
    </recommendedName>
</protein>
<dbReference type="InterPro" id="IPR036250">
    <property type="entry name" value="AcylCo_DH-like_C"/>
</dbReference>